<organism evidence="2 3">
    <name type="scientific">Streptomyces luteoverticillatus</name>
    <name type="common">Streptoverticillium luteoverticillatus</name>
    <dbReference type="NCBI Taxonomy" id="66425"/>
    <lineage>
        <taxon>Bacteria</taxon>
        <taxon>Bacillati</taxon>
        <taxon>Actinomycetota</taxon>
        <taxon>Actinomycetes</taxon>
        <taxon>Kitasatosporales</taxon>
        <taxon>Streptomycetaceae</taxon>
        <taxon>Streptomyces</taxon>
    </lineage>
</organism>
<evidence type="ECO:0000313" key="2">
    <source>
        <dbReference type="EMBL" id="AZQ73966.1"/>
    </source>
</evidence>
<dbReference type="GO" id="GO:0016747">
    <property type="term" value="F:acyltransferase activity, transferring groups other than amino-acyl groups"/>
    <property type="evidence" value="ECO:0007669"/>
    <property type="project" value="InterPro"/>
</dbReference>
<accession>A0A3S9PNK1</accession>
<evidence type="ECO:0000259" key="1">
    <source>
        <dbReference type="PROSITE" id="PS51186"/>
    </source>
</evidence>
<dbReference type="EMBL" id="CP034587">
    <property type="protein sequence ID" value="AZQ73966.1"/>
    <property type="molecule type" value="Genomic_DNA"/>
</dbReference>
<dbReference type="SUPFAM" id="SSF55729">
    <property type="entry name" value="Acyl-CoA N-acyltransferases (Nat)"/>
    <property type="match status" value="1"/>
</dbReference>
<proteinExistence type="predicted"/>
<dbReference type="RefSeq" id="WP_126916469.1">
    <property type="nucleotide sequence ID" value="NZ_CP034587.1"/>
</dbReference>
<dbReference type="Gene3D" id="3.40.630.30">
    <property type="match status" value="1"/>
</dbReference>
<dbReference type="Pfam" id="PF13527">
    <property type="entry name" value="Acetyltransf_9"/>
    <property type="match status" value="1"/>
</dbReference>
<dbReference type="PROSITE" id="PS51186">
    <property type="entry name" value="GNAT"/>
    <property type="match status" value="1"/>
</dbReference>
<dbReference type="AlphaFoldDB" id="A0A3S9PNK1"/>
<dbReference type="Proteomes" id="UP000267900">
    <property type="component" value="Chromosome"/>
</dbReference>
<sequence>MPEPRTAHTSDLTAAELAAIRALLDDSFEGDFSDDDWDHTLCGIHATVWEDDALLAHGALVQRRLLHGGRALRTGYVEAVAVRADRRREGLASAVMGALEGVLLRGGYELGGLGAWEGAAALYTGRGWRRWRGPLSVLAPSGMRRIPEEAGNVYVFPVGAPGPDLDGELVCDWRPGDVW</sequence>
<protein>
    <submittedName>
        <fullName evidence="2">GNAT family N-acetyltransferase</fullName>
    </submittedName>
</protein>
<reference evidence="2 3" key="1">
    <citation type="submission" date="2018-12" db="EMBL/GenBank/DDBJ databases">
        <title>The whole draft genome of Streptomyce luteoverticillatus CGMCC 15060.</title>
        <authorList>
            <person name="Feng Z."/>
            <person name="Chen G."/>
            <person name="Zhang J."/>
            <person name="Zhu H."/>
            <person name="Yu X."/>
            <person name="Zhang W."/>
            <person name="Zhang X."/>
        </authorList>
    </citation>
    <scope>NUCLEOTIDE SEQUENCE [LARGE SCALE GENOMIC DNA]</scope>
    <source>
        <strain evidence="2 3">CGMCC 15060</strain>
    </source>
</reference>
<keyword evidence="3" id="KW-1185">Reference proteome</keyword>
<dbReference type="InterPro" id="IPR000182">
    <property type="entry name" value="GNAT_dom"/>
</dbReference>
<feature type="domain" description="N-acetyltransferase" evidence="1">
    <location>
        <begin position="7"/>
        <end position="147"/>
    </location>
</feature>
<dbReference type="InterPro" id="IPR016181">
    <property type="entry name" value="Acyl_CoA_acyltransferase"/>
</dbReference>
<name>A0A3S9PNK1_STRLT</name>
<dbReference type="OrthoDB" id="70281at2"/>
<keyword evidence="2" id="KW-0808">Transferase</keyword>
<evidence type="ECO:0000313" key="3">
    <source>
        <dbReference type="Proteomes" id="UP000267900"/>
    </source>
</evidence>
<gene>
    <name evidence="2" type="ORF">EKH77_24540</name>
</gene>